<protein>
    <submittedName>
        <fullName evidence="2">GPW/gp25 family protein</fullName>
    </submittedName>
</protein>
<dbReference type="RefSeq" id="WP_194700253.1">
    <property type="nucleotide sequence ID" value="NZ_JADKNH010000001.1"/>
</dbReference>
<feature type="domain" description="IraD/Gp25-like" evidence="1">
    <location>
        <begin position="30"/>
        <end position="120"/>
    </location>
</feature>
<name>A0ABR9ZPH6_9FIRM</name>
<evidence type="ECO:0000259" key="1">
    <source>
        <dbReference type="Pfam" id="PF04965"/>
    </source>
</evidence>
<comment type="caution">
    <text evidence="2">The sequence shown here is derived from an EMBL/GenBank/DDBJ whole genome shotgun (WGS) entry which is preliminary data.</text>
</comment>
<accession>A0ABR9ZPH6</accession>
<dbReference type="InterPro" id="IPR007048">
    <property type="entry name" value="IraD/Gp25-like"/>
</dbReference>
<keyword evidence="3" id="KW-1185">Reference proteome</keyword>
<reference evidence="2 3" key="1">
    <citation type="submission" date="2020-11" db="EMBL/GenBank/DDBJ databases">
        <title>Fusibacter basophilias sp. nov.</title>
        <authorList>
            <person name="Qiu D."/>
        </authorList>
    </citation>
    <scope>NUCLEOTIDE SEQUENCE [LARGE SCALE GENOMIC DNA]</scope>
    <source>
        <strain evidence="2 3">Q10-2</strain>
    </source>
</reference>
<evidence type="ECO:0000313" key="2">
    <source>
        <dbReference type="EMBL" id="MBF4692028.1"/>
    </source>
</evidence>
<evidence type="ECO:0000313" key="3">
    <source>
        <dbReference type="Proteomes" id="UP000614200"/>
    </source>
</evidence>
<dbReference type="Proteomes" id="UP000614200">
    <property type="component" value="Unassembled WGS sequence"/>
</dbReference>
<gene>
    <name evidence="2" type="ORF">ISU02_02810</name>
</gene>
<proteinExistence type="predicted"/>
<dbReference type="EMBL" id="JADKNH010000001">
    <property type="protein sequence ID" value="MBF4692028.1"/>
    <property type="molecule type" value="Genomic_DNA"/>
</dbReference>
<dbReference type="Gene3D" id="3.10.450.40">
    <property type="match status" value="1"/>
</dbReference>
<organism evidence="2 3">
    <name type="scientific">Fusibacter ferrireducens</name>
    <dbReference type="NCBI Taxonomy" id="2785058"/>
    <lineage>
        <taxon>Bacteria</taxon>
        <taxon>Bacillati</taxon>
        <taxon>Bacillota</taxon>
        <taxon>Clostridia</taxon>
        <taxon>Eubacteriales</taxon>
        <taxon>Eubacteriales Family XII. Incertae Sedis</taxon>
        <taxon>Fusibacter</taxon>
    </lineage>
</organism>
<dbReference type="Pfam" id="PF04965">
    <property type="entry name" value="GPW_gp25"/>
    <property type="match status" value="1"/>
</dbReference>
<dbReference type="SUPFAM" id="SSF160719">
    <property type="entry name" value="gpW/gp25-like"/>
    <property type="match status" value="1"/>
</dbReference>
<sequence length="136" mass="15677">MSDHFESFLGRGWKFPVTVDAQTGKVLTSEYEADIVEAIKIIIMTRKGERVMRPDFGCDIFNHLFDVVDYTLLKQMETTVKNALISWEPRITDIEVEAVVDSKTAERIDLHIAYVVRTTNNPFNLVYPFYINEGNI</sequence>